<comment type="caution">
    <text evidence="10">The sequence shown here is derived from an EMBL/GenBank/DDBJ whole genome shotgun (WGS) entry which is preliminary data.</text>
</comment>
<dbReference type="AlphaFoldDB" id="A0A2A5CH45"/>
<comment type="subunit">
    <text evidence="9">Monomer.</text>
</comment>
<evidence type="ECO:0000313" key="11">
    <source>
        <dbReference type="Proteomes" id="UP000228987"/>
    </source>
</evidence>
<comment type="catalytic activity">
    <reaction evidence="9">
        <text>1,2-dihydroxy-5-(methylsulfanyl)pent-1-en-3-one + O2 = 3-(methylsulfanyl)propanoate + CO + formate + 2 H(+)</text>
        <dbReference type="Rhea" id="RHEA:14161"/>
        <dbReference type="ChEBI" id="CHEBI:15378"/>
        <dbReference type="ChEBI" id="CHEBI:15379"/>
        <dbReference type="ChEBI" id="CHEBI:15740"/>
        <dbReference type="ChEBI" id="CHEBI:17245"/>
        <dbReference type="ChEBI" id="CHEBI:49016"/>
        <dbReference type="ChEBI" id="CHEBI:49252"/>
        <dbReference type="EC" id="1.13.11.53"/>
    </reaction>
</comment>
<evidence type="ECO:0000256" key="5">
    <source>
        <dbReference type="ARBA" id="ARBA00022964"/>
    </source>
</evidence>
<dbReference type="PANTHER" id="PTHR23418:SF0">
    <property type="entry name" value="ACIREDUCTONE DIOXYGENASE"/>
    <property type="match status" value="1"/>
</dbReference>
<comment type="pathway">
    <text evidence="9">Amino-acid biosynthesis; L-methionine biosynthesis via salvage pathway; L-methionine from S-methyl-5-thio-alpha-D-ribose 1-phosphate: step 5/6.</text>
</comment>
<feature type="binding site" evidence="9">
    <location>
        <position position="140"/>
    </location>
    <ligand>
        <name>Ni(2+)</name>
        <dbReference type="ChEBI" id="CHEBI:49786"/>
    </ligand>
</feature>
<dbReference type="GO" id="GO:0019509">
    <property type="term" value="P:L-methionine salvage from methylthioadenosine"/>
    <property type="evidence" value="ECO:0007669"/>
    <property type="project" value="UniProtKB-UniRule"/>
</dbReference>
<feature type="binding site" evidence="9">
    <location>
        <position position="98"/>
    </location>
    <ligand>
        <name>Ni(2+)</name>
        <dbReference type="ChEBI" id="CHEBI:49786"/>
    </ligand>
</feature>
<dbReference type="InterPro" id="IPR014710">
    <property type="entry name" value="RmlC-like_jellyroll"/>
</dbReference>
<dbReference type="GO" id="GO:0016151">
    <property type="term" value="F:nickel cation binding"/>
    <property type="evidence" value="ECO:0007669"/>
    <property type="project" value="UniProtKB-UniRule"/>
</dbReference>
<feature type="binding site" evidence="9">
    <location>
        <position position="102"/>
    </location>
    <ligand>
        <name>Ni(2+)</name>
        <dbReference type="ChEBI" id="CHEBI:49786"/>
    </ligand>
</feature>
<dbReference type="Proteomes" id="UP000228987">
    <property type="component" value="Unassembled WGS sequence"/>
</dbReference>
<evidence type="ECO:0000256" key="3">
    <source>
        <dbReference type="ARBA" id="ARBA00022605"/>
    </source>
</evidence>
<dbReference type="UniPathway" id="UPA00904">
    <property type="reaction ID" value="UER00878"/>
</dbReference>
<evidence type="ECO:0000256" key="6">
    <source>
        <dbReference type="ARBA" id="ARBA00023002"/>
    </source>
</evidence>
<keyword evidence="8 9" id="KW-0486">Methionine biosynthesis</keyword>
<keyword evidence="2 9" id="KW-0533">Nickel</keyword>
<dbReference type="GO" id="GO:0010308">
    <property type="term" value="F:acireductone dioxygenase (Ni2+-requiring) activity"/>
    <property type="evidence" value="ECO:0007669"/>
    <property type="project" value="UniProtKB-UniRule"/>
</dbReference>
<comment type="cofactor">
    <cofactor evidence="9">
        <name>Ni(2+)</name>
        <dbReference type="ChEBI" id="CHEBI:49786"/>
    </cofactor>
    <text evidence="9">Binds 1 nickel ion per monomer.</text>
</comment>
<evidence type="ECO:0000256" key="9">
    <source>
        <dbReference type="HAMAP-Rule" id="MF_01682"/>
    </source>
</evidence>
<dbReference type="EMBL" id="NVWI01000002">
    <property type="protein sequence ID" value="PCJ42815.1"/>
    <property type="molecule type" value="Genomic_DNA"/>
</dbReference>
<keyword evidence="3 9" id="KW-0028">Amino-acid biosynthesis</keyword>
<evidence type="ECO:0000256" key="1">
    <source>
        <dbReference type="ARBA" id="ARBA00000428"/>
    </source>
</evidence>
<evidence type="ECO:0000256" key="4">
    <source>
        <dbReference type="ARBA" id="ARBA00022723"/>
    </source>
</evidence>
<evidence type="ECO:0000313" key="10">
    <source>
        <dbReference type="EMBL" id="PCJ42815.1"/>
    </source>
</evidence>
<feature type="binding site" evidence="9">
    <location>
        <position position="98"/>
    </location>
    <ligand>
        <name>Fe(2+)</name>
        <dbReference type="ChEBI" id="CHEBI:29033"/>
    </ligand>
</feature>
<dbReference type="Gene3D" id="2.60.120.10">
    <property type="entry name" value="Jelly Rolls"/>
    <property type="match status" value="1"/>
</dbReference>
<organism evidence="10 11">
    <name type="scientific">SAR86 cluster bacterium</name>
    <dbReference type="NCBI Taxonomy" id="2030880"/>
    <lineage>
        <taxon>Bacteria</taxon>
        <taxon>Pseudomonadati</taxon>
        <taxon>Pseudomonadota</taxon>
        <taxon>Gammaproteobacteria</taxon>
        <taxon>SAR86 cluster</taxon>
    </lineage>
</organism>
<dbReference type="GO" id="GO:0019284">
    <property type="term" value="P:L-methionine salvage from S-adenosylmethionine"/>
    <property type="evidence" value="ECO:0007669"/>
    <property type="project" value="InterPro"/>
</dbReference>
<feature type="binding site" evidence="9">
    <location>
        <position position="140"/>
    </location>
    <ligand>
        <name>Fe(2+)</name>
        <dbReference type="ChEBI" id="CHEBI:29033"/>
    </ligand>
</feature>
<feature type="site" description="Important to generate the dianion" evidence="9">
    <location>
        <position position="104"/>
    </location>
</feature>
<evidence type="ECO:0000256" key="7">
    <source>
        <dbReference type="ARBA" id="ARBA00023004"/>
    </source>
</evidence>
<keyword evidence="4 9" id="KW-0479">Metal-binding</keyword>
<comment type="catalytic activity">
    <reaction evidence="1 9">
        <text>1,2-dihydroxy-5-(methylsulfanyl)pent-1-en-3-one + O2 = 4-methylsulfanyl-2-oxobutanoate + formate + 2 H(+)</text>
        <dbReference type="Rhea" id="RHEA:24504"/>
        <dbReference type="ChEBI" id="CHEBI:15378"/>
        <dbReference type="ChEBI" id="CHEBI:15379"/>
        <dbReference type="ChEBI" id="CHEBI:15740"/>
        <dbReference type="ChEBI" id="CHEBI:16723"/>
        <dbReference type="ChEBI" id="CHEBI:49252"/>
        <dbReference type="EC" id="1.13.11.54"/>
    </reaction>
</comment>
<comment type="function">
    <text evidence="9">Catalyzes 2 different reactions between oxygene and the acireductone 1,2-dihydroxy-3-keto-5-methylthiopentene (DHK-MTPene) depending upon the metal bound in the active site. Fe-containing acireductone dioxygenase (Fe-ARD) produces formate and 2-keto-4-methylthiobutyrate (KMTB), the alpha-ketoacid precursor of methionine in the methionine recycle pathway. Ni-containing acireductone dioxygenase (Ni-ARD) produces methylthiopropionate, carbon monoxide and formate, and does not lie on the methionine recycle pathway.</text>
</comment>
<dbReference type="InterPro" id="IPR023956">
    <property type="entry name" value="ARD_bac"/>
</dbReference>
<accession>A0A2A5CH45</accession>
<feature type="binding site" evidence="9">
    <location>
        <position position="96"/>
    </location>
    <ligand>
        <name>Ni(2+)</name>
        <dbReference type="ChEBI" id="CHEBI:49786"/>
    </ligand>
</feature>
<feature type="binding site" evidence="9">
    <location>
        <position position="102"/>
    </location>
    <ligand>
        <name>Fe(2+)</name>
        <dbReference type="ChEBI" id="CHEBI:29033"/>
    </ligand>
</feature>
<keyword evidence="5 9" id="KW-0223">Dioxygenase</keyword>
<keyword evidence="7 9" id="KW-0408">Iron</keyword>
<name>A0A2A5CH45_9GAMM</name>
<dbReference type="GO" id="GO:0005506">
    <property type="term" value="F:iron ion binding"/>
    <property type="evidence" value="ECO:0007669"/>
    <property type="project" value="UniProtKB-UniRule"/>
</dbReference>
<comment type="caution">
    <text evidence="9">Lacks conserved residue(s) required for the propagation of feature annotation.</text>
</comment>
<keyword evidence="6 9" id="KW-0560">Oxidoreductase</keyword>
<evidence type="ECO:0000256" key="2">
    <source>
        <dbReference type="ARBA" id="ARBA00022596"/>
    </source>
</evidence>
<dbReference type="Pfam" id="PF03079">
    <property type="entry name" value="ARD"/>
    <property type="match status" value="1"/>
</dbReference>
<protein>
    <recommendedName>
        <fullName evidence="9">Acireductone dioxygenase</fullName>
    </recommendedName>
    <alternativeName>
        <fullName evidence="9">1,2-dihydroxy-3-keto-5-methylthiopentene dioxygenase</fullName>
        <shortName evidence="9">DHK-MTPene dioxygenase</shortName>
    </alternativeName>
    <alternativeName>
        <fullName evidence="9">Acireductone dioxygenase (Fe(2+)-requiring)</fullName>
        <shortName evidence="9">ARD'</shortName>
        <shortName evidence="9">Fe-ARD</shortName>
        <ecNumber evidence="9">1.13.11.54</ecNumber>
    </alternativeName>
    <alternativeName>
        <fullName evidence="9">Acireductone dioxygenase (Ni(2+)-requiring)</fullName>
        <shortName evidence="9">ARD</shortName>
        <shortName evidence="9">Ni-ARD</shortName>
        <ecNumber evidence="9">1.13.11.53</ecNumber>
    </alternativeName>
</protein>
<gene>
    <name evidence="9" type="primary">mtnD</name>
    <name evidence="10" type="ORF">COA71_04760</name>
</gene>
<feature type="binding site" evidence="9">
    <location>
        <position position="96"/>
    </location>
    <ligand>
        <name>Fe(2+)</name>
        <dbReference type="ChEBI" id="CHEBI:29033"/>
    </ligand>
</feature>
<dbReference type="EC" id="1.13.11.54" evidence="9"/>
<sequence length="183" mass="20663">MSALQVFDEAGQALSESTTDIGIITSQMDELNILFERWEATVDLPDDATEETILEAYKDSIAKLNKAYGFELVDVAILSPDNPNKDEIRQQFNFEHTHDDFEVRFFVEGSGLFYFHLNEKVYLLLCEKGDLISVPAKIKHWFDMGESPDFKLIRFFPTADGWIAEGSGSDIATHLPVMDAFAA</sequence>
<feature type="site" description="May play a role in metal incorporation in vivo" evidence="9">
    <location>
        <position position="95"/>
    </location>
</feature>
<dbReference type="InterPro" id="IPR004313">
    <property type="entry name" value="ARD"/>
</dbReference>
<evidence type="ECO:0000256" key="8">
    <source>
        <dbReference type="ARBA" id="ARBA00023167"/>
    </source>
</evidence>
<reference evidence="11" key="1">
    <citation type="submission" date="2017-08" db="EMBL/GenBank/DDBJ databases">
        <title>A dynamic microbial community with high functional redundancy inhabits the cold, oxic subseafloor aquifer.</title>
        <authorList>
            <person name="Tully B.J."/>
            <person name="Wheat C.G."/>
            <person name="Glazer B.T."/>
            <person name="Huber J.A."/>
        </authorList>
    </citation>
    <scope>NUCLEOTIDE SEQUENCE [LARGE SCALE GENOMIC DNA]</scope>
</reference>
<proteinExistence type="inferred from homology"/>
<dbReference type="GO" id="GO:0010309">
    <property type="term" value="F:acireductone dioxygenase [iron(II)-requiring] activity"/>
    <property type="evidence" value="ECO:0007669"/>
    <property type="project" value="UniProtKB-UniRule"/>
</dbReference>
<dbReference type="HAMAP" id="MF_01682">
    <property type="entry name" value="Salvage_MtnD"/>
    <property type="match status" value="1"/>
</dbReference>
<dbReference type="InterPro" id="IPR011051">
    <property type="entry name" value="RmlC_Cupin_sf"/>
</dbReference>
<comment type="cofactor">
    <cofactor evidence="9">
        <name>Fe(2+)</name>
        <dbReference type="ChEBI" id="CHEBI:29033"/>
    </cofactor>
    <text evidence="9">Binds 1 Fe(2+) cation per monomer.</text>
</comment>
<dbReference type="EC" id="1.13.11.53" evidence="9"/>
<comment type="similarity">
    <text evidence="9">Belongs to the acireductone dioxygenase (ARD) family.</text>
</comment>
<dbReference type="SUPFAM" id="SSF51182">
    <property type="entry name" value="RmlC-like cupins"/>
    <property type="match status" value="1"/>
</dbReference>
<dbReference type="CDD" id="cd02232">
    <property type="entry name" value="cupin_ARD"/>
    <property type="match status" value="1"/>
</dbReference>
<dbReference type="PANTHER" id="PTHR23418">
    <property type="entry name" value="ACIREDUCTONE DIOXYGENASE"/>
    <property type="match status" value="1"/>
</dbReference>